<proteinExistence type="predicted"/>
<evidence type="ECO:0000256" key="1">
    <source>
        <dbReference type="SAM" id="Coils"/>
    </source>
</evidence>
<organism evidence="3 4">
    <name type="scientific">Parelaphostrongylus tenuis</name>
    <name type="common">Meningeal worm</name>
    <dbReference type="NCBI Taxonomy" id="148309"/>
    <lineage>
        <taxon>Eukaryota</taxon>
        <taxon>Metazoa</taxon>
        <taxon>Ecdysozoa</taxon>
        <taxon>Nematoda</taxon>
        <taxon>Chromadorea</taxon>
        <taxon>Rhabditida</taxon>
        <taxon>Rhabditina</taxon>
        <taxon>Rhabditomorpha</taxon>
        <taxon>Strongyloidea</taxon>
        <taxon>Metastrongylidae</taxon>
        <taxon>Parelaphostrongylus</taxon>
    </lineage>
</organism>
<evidence type="ECO:0000313" key="4">
    <source>
        <dbReference type="Proteomes" id="UP001196413"/>
    </source>
</evidence>
<keyword evidence="4" id="KW-1185">Reference proteome</keyword>
<gene>
    <name evidence="3" type="ORF">KIN20_000174</name>
</gene>
<dbReference type="Proteomes" id="UP001196413">
    <property type="component" value="Unassembled WGS sequence"/>
</dbReference>
<dbReference type="EMBL" id="JAHQIW010000029">
    <property type="protein sequence ID" value="KAJ1345602.1"/>
    <property type="molecule type" value="Genomic_DNA"/>
</dbReference>
<protein>
    <submittedName>
        <fullName evidence="3">Uncharacterized protein</fullName>
    </submittedName>
</protein>
<comment type="caution">
    <text evidence="3">The sequence shown here is derived from an EMBL/GenBank/DDBJ whole genome shotgun (WGS) entry which is preliminary data.</text>
</comment>
<keyword evidence="1" id="KW-0175">Coiled coil</keyword>
<evidence type="ECO:0000313" key="3">
    <source>
        <dbReference type="EMBL" id="KAJ1345602.1"/>
    </source>
</evidence>
<accession>A0AAD5LRS5</accession>
<reference evidence="3" key="1">
    <citation type="submission" date="2021-06" db="EMBL/GenBank/DDBJ databases">
        <title>Parelaphostrongylus tenuis whole genome reference sequence.</title>
        <authorList>
            <person name="Garwood T.J."/>
            <person name="Larsen P.A."/>
            <person name="Fountain-Jones N.M."/>
            <person name="Garbe J.R."/>
            <person name="Macchietto M.G."/>
            <person name="Kania S.A."/>
            <person name="Gerhold R.W."/>
            <person name="Richards J.E."/>
            <person name="Wolf T.M."/>
        </authorList>
    </citation>
    <scope>NUCLEOTIDE SEQUENCE</scope>
    <source>
        <strain evidence="3">MNPRO001-30</strain>
        <tissue evidence="3">Meninges</tissue>
    </source>
</reference>
<feature type="region of interest" description="Disordered" evidence="2">
    <location>
        <begin position="1"/>
        <end position="34"/>
    </location>
</feature>
<name>A0AAD5LRS5_PARTN</name>
<sequence>MIPHLSAALTLSSDENNAEQSSNRSDISSDTYLTRTSTTSCEHAKELVHNRETNTEIGELRRQLADRDAEMERLQRRLIEQADEYKSQINSVVDTLKSAIDKVFEDMRIFLGVA</sequence>
<feature type="coiled-coil region" evidence="1">
    <location>
        <begin position="57"/>
        <end position="91"/>
    </location>
</feature>
<evidence type="ECO:0000256" key="2">
    <source>
        <dbReference type="SAM" id="MobiDB-lite"/>
    </source>
</evidence>
<feature type="compositionally biased region" description="Polar residues" evidence="2">
    <location>
        <begin position="9"/>
        <end position="34"/>
    </location>
</feature>
<dbReference type="SUPFAM" id="SSF47162">
    <property type="entry name" value="Apolipoprotein"/>
    <property type="match status" value="1"/>
</dbReference>
<dbReference type="AlphaFoldDB" id="A0AAD5LRS5"/>